<dbReference type="Pfam" id="PF03713">
    <property type="entry name" value="DUF305"/>
    <property type="match status" value="1"/>
</dbReference>
<keyword evidence="1" id="KW-0732">Signal</keyword>
<dbReference type="RefSeq" id="WP_008279352.1">
    <property type="nucleotide sequence ID" value="NZ_CP020474.1"/>
</dbReference>
<evidence type="ECO:0000313" key="4">
    <source>
        <dbReference type="Proteomes" id="UP000192273"/>
    </source>
</evidence>
<dbReference type="InterPro" id="IPR012347">
    <property type="entry name" value="Ferritin-like"/>
</dbReference>
<reference evidence="3 4" key="1">
    <citation type="submission" date="2017-03" db="EMBL/GenBank/DDBJ databases">
        <title>Genome Sequence of Roseovarius mucosus strain SMR3 Isolated from a culture of the Diatom Skeletonema marinoi.</title>
        <authorList>
            <person name="Topel M."/>
            <person name="Pinder M."/>
            <person name="Johansson O.N."/>
            <person name="Kourtchenko O."/>
            <person name="Godhe A."/>
            <person name="Clarke A.K."/>
        </authorList>
    </citation>
    <scope>NUCLEOTIDE SEQUENCE [LARGE SCALE GENOMIC DNA]</scope>
    <source>
        <strain evidence="3 4">SMR3</strain>
    </source>
</reference>
<dbReference type="PANTHER" id="PTHR36933">
    <property type="entry name" value="SLL0788 PROTEIN"/>
    <property type="match status" value="1"/>
</dbReference>
<evidence type="ECO:0000313" key="3">
    <source>
        <dbReference type="EMBL" id="ARE84107.1"/>
    </source>
</evidence>
<evidence type="ECO:0000259" key="2">
    <source>
        <dbReference type="Pfam" id="PF03713"/>
    </source>
</evidence>
<gene>
    <name evidence="3" type="ORF">ROSMUCSMR3_02638</name>
</gene>
<evidence type="ECO:0000256" key="1">
    <source>
        <dbReference type="SAM" id="SignalP"/>
    </source>
</evidence>
<name>A0A1V0RQR0_9RHOB</name>
<keyword evidence="4" id="KW-1185">Reference proteome</keyword>
<dbReference type="PANTHER" id="PTHR36933:SF1">
    <property type="entry name" value="SLL0788 PROTEIN"/>
    <property type="match status" value="1"/>
</dbReference>
<feature type="chain" id="PRO_5010711020" description="DUF305 domain-containing protein" evidence="1">
    <location>
        <begin position="20"/>
        <end position="123"/>
    </location>
</feature>
<protein>
    <recommendedName>
        <fullName evidence="2">DUF305 domain-containing protein</fullName>
    </recommendedName>
</protein>
<dbReference type="AlphaFoldDB" id="A0A1V0RQR0"/>
<dbReference type="EMBL" id="CP020474">
    <property type="protein sequence ID" value="ARE84107.1"/>
    <property type="molecule type" value="Genomic_DNA"/>
</dbReference>
<dbReference type="Gene3D" id="1.20.1260.10">
    <property type="match status" value="1"/>
</dbReference>
<dbReference type="KEGG" id="rmm:ROSMUCSMR3_02638"/>
<dbReference type="InterPro" id="IPR005183">
    <property type="entry name" value="DUF305_CopM-like"/>
</dbReference>
<feature type="domain" description="DUF305" evidence="2">
    <location>
        <begin position="31"/>
        <end position="116"/>
    </location>
</feature>
<dbReference type="Proteomes" id="UP000192273">
    <property type="component" value="Chromosome"/>
</dbReference>
<sequence>MRIPLTAALLAFTLSPALADSHGHGTDHSNHSAHATHGLPASTQAYIEANAAMHGAMDIDFTGDADVDFLRGMIPHHEGAVAMARIVLEHGKDPEVRKLAEDVITAQEAEIAWMRARLTELGH</sequence>
<accession>A0A1V0RQR0</accession>
<organism evidence="3 4">
    <name type="scientific">Roseovarius mucosus</name>
    <dbReference type="NCBI Taxonomy" id="215743"/>
    <lineage>
        <taxon>Bacteria</taxon>
        <taxon>Pseudomonadati</taxon>
        <taxon>Pseudomonadota</taxon>
        <taxon>Alphaproteobacteria</taxon>
        <taxon>Rhodobacterales</taxon>
        <taxon>Roseobacteraceae</taxon>
        <taxon>Roseovarius</taxon>
    </lineage>
</organism>
<dbReference type="OrthoDB" id="517560at2"/>
<proteinExistence type="predicted"/>
<feature type="signal peptide" evidence="1">
    <location>
        <begin position="1"/>
        <end position="19"/>
    </location>
</feature>